<evidence type="ECO:0000256" key="1">
    <source>
        <dbReference type="SAM" id="SignalP"/>
    </source>
</evidence>
<reference evidence="2 3" key="1">
    <citation type="journal article" date="2012" name="J. Bacteriol.">
        <title>Draft Genome Sequence of Cecembia lonarensis Strain LW9T, Isolated from Lonar Lake, a Haloalkaline Lake in India.</title>
        <authorList>
            <person name="Shivaji S."/>
            <person name="Ara S."/>
            <person name="Singh A."/>
            <person name="Pinnaka A.K."/>
        </authorList>
    </citation>
    <scope>NUCLEOTIDE SEQUENCE [LARGE SCALE GENOMIC DNA]</scope>
    <source>
        <strain evidence="2 3">LW9</strain>
    </source>
</reference>
<evidence type="ECO:0000313" key="2">
    <source>
        <dbReference type="EMBL" id="EKB50767.1"/>
    </source>
</evidence>
<comment type="caution">
    <text evidence="2">The sequence shown here is derived from an EMBL/GenBank/DDBJ whole genome shotgun (WGS) entry which is preliminary data.</text>
</comment>
<proteinExistence type="predicted"/>
<accession>K1LF49</accession>
<name>K1LF49_CECL9</name>
<keyword evidence="1" id="KW-0732">Signal</keyword>
<keyword evidence="3" id="KW-1185">Reference proteome</keyword>
<protein>
    <recommendedName>
        <fullName evidence="4">Protein SirB1 N-terminal domain-containing protein</fullName>
    </recommendedName>
</protein>
<dbReference type="EMBL" id="AMGM01000005">
    <property type="protein sequence ID" value="EKB50767.1"/>
    <property type="molecule type" value="Genomic_DNA"/>
</dbReference>
<dbReference type="AlphaFoldDB" id="K1LF49"/>
<sequence>MSRIVVIGAIVMLWSHFSMAQDNFVTFQLNIFEDAKEKEYFQKYKSDPFYLLQALEPIESESYKKWDKLLKKLDRRFRKNTGEVRLLSDIFYITHQLVLHQYQTHVNFSTTLTDGIYDCVTGTGLYALLLERYEIPYSIIETEEHVYLKGKFNGVPFIMESTFPLKGLLLGESEILQFEKKFFTTALSQEGVRMPSVLGGINDDTKPSVIFNKIGIKELAGLQYYNDAVLKFNQKAYQASYIQLVKAAYLYPSSRIADMKEKMEMLLGIVVLDVGVGQY</sequence>
<evidence type="ECO:0008006" key="4">
    <source>
        <dbReference type="Google" id="ProtNLM"/>
    </source>
</evidence>
<dbReference type="Proteomes" id="UP000004478">
    <property type="component" value="Unassembled WGS sequence"/>
</dbReference>
<feature type="chain" id="PRO_5003847495" description="Protein SirB1 N-terminal domain-containing protein" evidence="1">
    <location>
        <begin position="21"/>
        <end position="279"/>
    </location>
</feature>
<dbReference type="OrthoDB" id="1418365at2"/>
<dbReference type="RefSeq" id="WP_009183561.1">
    <property type="nucleotide sequence ID" value="NZ_AMGM01000005.1"/>
</dbReference>
<gene>
    <name evidence="2" type="ORF">B879_00512</name>
</gene>
<dbReference type="PATRIC" id="fig|1225176.3.peg.548"/>
<evidence type="ECO:0000313" key="3">
    <source>
        <dbReference type="Proteomes" id="UP000004478"/>
    </source>
</evidence>
<organism evidence="2 3">
    <name type="scientific">Cecembia lonarensis (strain CCUG 58316 / KCTC 22772 / LW9)</name>
    <dbReference type="NCBI Taxonomy" id="1225176"/>
    <lineage>
        <taxon>Bacteria</taxon>
        <taxon>Pseudomonadati</taxon>
        <taxon>Bacteroidota</taxon>
        <taxon>Cytophagia</taxon>
        <taxon>Cytophagales</taxon>
        <taxon>Cyclobacteriaceae</taxon>
        <taxon>Cecembia</taxon>
    </lineage>
</organism>
<feature type="signal peptide" evidence="1">
    <location>
        <begin position="1"/>
        <end position="20"/>
    </location>
</feature>